<evidence type="ECO:0000256" key="9">
    <source>
        <dbReference type="SAM" id="Coils"/>
    </source>
</evidence>
<dbReference type="InterPro" id="IPR002625">
    <property type="entry name" value="Smr_dom"/>
</dbReference>
<dbReference type="GO" id="GO:0045910">
    <property type="term" value="P:negative regulation of DNA recombination"/>
    <property type="evidence" value="ECO:0007669"/>
    <property type="project" value="InterPro"/>
</dbReference>
<feature type="domain" description="Smr" evidence="10">
    <location>
        <begin position="702"/>
        <end position="777"/>
    </location>
</feature>
<dbReference type="HAMAP" id="MF_00092">
    <property type="entry name" value="MutS2"/>
    <property type="match status" value="1"/>
</dbReference>
<keyword evidence="9" id="KW-0175">Coiled coil</keyword>
<dbReference type="InterPro" id="IPR000432">
    <property type="entry name" value="DNA_mismatch_repair_MutS_C"/>
</dbReference>
<evidence type="ECO:0000256" key="3">
    <source>
        <dbReference type="ARBA" id="ARBA00022741"/>
    </source>
</evidence>
<dbReference type="EMBL" id="CP046457">
    <property type="protein sequence ID" value="QGT99709.1"/>
    <property type="molecule type" value="Genomic_DNA"/>
</dbReference>
<dbReference type="InterPro" id="IPR036187">
    <property type="entry name" value="DNA_mismatch_repair_MutS_sf"/>
</dbReference>
<dbReference type="EC" id="3.6.4.-" evidence="8"/>
<evidence type="ECO:0000256" key="4">
    <source>
        <dbReference type="ARBA" id="ARBA00022801"/>
    </source>
</evidence>
<evidence type="ECO:0000256" key="7">
    <source>
        <dbReference type="ARBA" id="ARBA00023125"/>
    </source>
</evidence>
<name>A0A6I6DBP9_9FIRM</name>
<dbReference type="EC" id="3.1.-.-" evidence="8"/>
<dbReference type="SMART" id="SM00463">
    <property type="entry name" value="SMR"/>
    <property type="match status" value="1"/>
</dbReference>
<dbReference type="NCBIfam" id="TIGR01069">
    <property type="entry name" value="mutS2"/>
    <property type="match status" value="1"/>
</dbReference>
<dbReference type="PANTHER" id="PTHR48466">
    <property type="entry name" value="OS10G0509000 PROTEIN-RELATED"/>
    <property type="match status" value="1"/>
</dbReference>
<dbReference type="Gene3D" id="3.40.50.300">
    <property type="entry name" value="P-loop containing nucleotide triphosphate hydrolases"/>
    <property type="match status" value="1"/>
</dbReference>
<dbReference type="GO" id="GO:0019843">
    <property type="term" value="F:rRNA binding"/>
    <property type="evidence" value="ECO:0007669"/>
    <property type="project" value="UniProtKB-UniRule"/>
</dbReference>
<dbReference type="SUPFAM" id="SSF52540">
    <property type="entry name" value="P-loop containing nucleoside triphosphate hydrolases"/>
    <property type="match status" value="1"/>
</dbReference>
<organism evidence="11 12">
    <name type="scientific">Candidatus Syntrophocurvum alkaliphilum</name>
    <dbReference type="NCBI Taxonomy" id="2293317"/>
    <lineage>
        <taxon>Bacteria</taxon>
        <taxon>Bacillati</taxon>
        <taxon>Bacillota</taxon>
        <taxon>Clostridia</taxon>
        <taxon>Eubacteriales</taxon>
        <taxon>Syntrophomonadaceae</taxon>
        <taxon>Candidatus Syntrophocurvum</taxon>
    </lineage>
</organism>
<evidence type="ECO:0000259" key="10">
    <source>
        <dbReference type="PROSITE" id="PS50828"/>
    </source>
</evidence>
<gene>
    <name evidence="8" type="primary">mutS2</name>
    <name evidence="8" type="synonym">rqcU</name>
    <name evidence="11" type="ORF">SYNTR_1116</name>
</gene>
<evidence type="ECO:0000256" key="6">
    <source>
        <dbReference type="ARBA" id="ARBA00022884"/>
    </source>
</evidence>
<dbReference type="GO" id="GO:0072344">
    <property type="term" value="P:rescue of stalled ribosome"/>
    <property type="evidence" value="ECO:0007669"/>
    <property type="project" value="UniProtKB-UniRule"/>
</dbReference>
<dbReference type="GO" id="GO:0005524">
    <property type="term" value="F:ATP binding"/>
    <property type="evidence" value="ECO:0007669"/>
    <property type="project" value="UniProtKB-UniRule"/>
</dbReference>
<dbReference type="InterPro" id="IPR005747">
    <property type="entry name" value="MutS2"/>
</dbReference>
<dbReference type="PIRSF" id="PIRSF005814">
    <property type="entry name" value="MutS_YshD"/>
    <property type="match status" value="1"/>
</dbReference>
<comment type="function">
    <text evidence="8">Acts as a ribosome collision sensor, splitting the ribosome into its 2 subunits. Detects stalled/collided 70S ribosomes which it binds and splits by an ATP-hydrolysis driven conformational change. Acts upstream of the ribosome quality control system (RQC), a ribosome-associated complex that mediates the extraction of incompletely synthesized nascent chains from stalled ribosomes and their subsequent degradation. Probably generates substrates for RQC.</text>
</comment>
<dbReference type="Gene3D" id="3.30.1370.110">
    <property type="match status" value="1"/>
</dbReference>
<dbReference type="InterPro" id="IPR046893">
    <property type="entry name" value="MSSS"/>
</dbReference>
<keyword evidence="8" id="KW-0255">Endonuclease</keyword>
<protein>
    <recommendedName>
        <fullName evidence="8">Endonuclease MutS2</fullName>
        <ecNumber evidence="8">3.1.-.-</ecNumber>
    </recommendedName>
    <alternativeName>
        <fullName evidence="8">Ribosome-associated protein quality control-upstream factor</fullName>
        <shortName evidence="8">RQC-upstream factor</shortName>
        <shortName evidence="8">RqcU</shortName>
        <ecNumber evidence="8">3.6.4.-</ecNumber>
    </alternativeName>
</protein>
<keyword evidence="5 8" id="KW-0067">ATP-binding</keyword>
<dbReference type="PANTHER" id="PTHR48466:SF2">
    <property type="entry name" value="OS10G0509000 PROTEIN"/>
    <property type="match status" value="1"/>
</dbReference>
<dbReference type="Proteomes" id="UP000426444">
    <property type="component" value="Chromosome"/>
</dbReference>
<comment type="subunit">
    <text evidence="8">Homodimer. Binds to stalled ribosomes, contacting rRNA.</text>
</comment>
<dbReference type="GO" id="GO:0030983">
    <property type="term" value="F:mismatched DNA binding"/>
    <property type="evidence" value="ECO:0007669"/>
    <property type="project" value="InterPro"/>
</dbReference>
<evidence type="ECO:0000256" key="1">
    <source>
        <dbReference type="ARBA" id="ARBA00022722"/>
    </source>
</evidence>
<dbReference type="KEGG" id="salq:SYNTR_1116"/>
<dbReference type="CDD" id="cd03280">
    <property type="entry name" value="ABC_MutS2"/>
    <property type="match status" value="1"/>
</dbReference>
<dbReference type="GO" id="GO:0043023">
    <property type="term" value="F:ribosomal large subunit binding"/>
    <property type="evidence" value="ECO:0007669"/>
    <property type="project" value="UniProtKB-UniRule"/>
</dbReference>
<feature type="coiled-coil region" evidence="9">
    <location>
        <begin position="518"/>
        <end position="596"/>
    </location>
</feature>
<accession>A0A6I6DBP9</accession>
<proteinExistence type="inferred from homology"/>
<dbReference type="GO" id="GO:0006298">
    <property type="term" value="P:mismatch repair"/>
    <property type="evidence" value="ECO:0007669"/>
    <property type="project" value="InterPro"/>
</dbReference>
<dbReference type="SUPFAM" id="SSF48334">
    <property type="entry name" value="DNA repair protein MutS, domain III"/>
    <property type="match status" value="1"/>
</dbReference>
<evidence type="ECO:0000313" key="12">
    <source>
        <dbReference type="Proteomes" id="UP000426444"/>
    </source>
</evidence>
<comment type="function">
    <text evidence="8">Endonuclease that is involved in the suppression of homologous recombination and thus may have a key role in the control of bacterial genetic diversity.</text>
</comment>
<dbReference type="FunFam" id="3.40.50.300:FF:000830">
    <property type="entry name" value="Endonuclease MutS2"/>
    <property type="match status" value="1"/>
</dbReference>
<evidence type="ECO:0000256" key="5">
    <source>
        <dbReference type="ARBA" id="ARBA00022840"/>
    </source>
</evidence>
<feature type="binding site" evidence="8">
    <location>
        <begin position="327"/>
        <end position="334"/>
    </location>
    <ligand>
        <name>ATP</name>
        <dbReference type="ChEBI" id="CHEBI:30616"/>
    </ligand>
</feature>
<dbReference type="SUPFAM" id="SSF160443">
    <property type="entry name" value="SMR domain-like"/>
    <property type="match status" value="1"/>
</dbReference>
<dbReference type="AlphaFoldDB" id="A0A6I6DBP9"/>
<dbReference type="InterPro" id="IPR007696">
    <property type="entry name" value="DNA_mismatch_repair_MutS_core"/>
</dbReference>
<dbReference type="Pfam" id="PF20297">
    <property type="entry name" value="MSSS"/>
    <property type="match status" value="1"/>
</dbReference>
<keyword evidence="7 8" id="KW-0238">DNA-binding</keyword>
<keyword evidence="6 8" id="KW-0694">RNA-binding</keyword>
<dbReference type="InterPro" id="IPR027417">
    <property type="entry name" value="P-loop_NTPase"/>
</dbReference>
<dbReference type="InterPro" id="IPR036063">
    <property type="entry name" value="Smr_dom_sf"/>
</dbReference>
<keyword evidence="12" id="KW-1185">Reference proteome</keyword>
<dbReference type="InterPro" id="IPR045076">
    <property type="entry name" value="MutS"/>
</dbReference>
<sequence length="777" mass="88329">MNKYTMDKLEFDKIQKQLADNAYSEGGQYKALNVMPSKDIEEVSYFLEQTSEAMELLRFNKPDFLSSLSNVEVQLKKASAHGVLNPIEIYDIYNLLRCSRLTKNYVSESKLLNELGVNLTDNKELETLIKQKVDKEGFLRDDASSDLKKIRSQVNTLRIRIKDYLQSFVRSGNNSKILQDNVVTERDGRYVIPIKQEYRNSVKGIVHDESASGATVFIEPMPVVDLNNKIRSLENEEKREIEKILRELSYKITIVAEELIINSEILSNLDLIFARANLAYKMKAFKPEINNQGIMEINKARHPLLGDEAVPVNIKLGREFDVLVITGPNTGGKTVVLKTIGLLSLMAMSGIFIPAREDSTLSVFDSIYVDIGDEQSIEQSLSTFSSHLTNIIDILNSANKKSLVLLDELGAGTDPVEGAALARTILEELKHIGSKVVVTSHQSELKSYAYQVERVENACVEFDPISLQPTYELTIGTPGQSNAFEIAARLGLKKDMVERSKNLVPEQRLEVSNMIKQLKKSRYDYESKKEKLRILENELSIEKKKLEEEKHRYNTEKEQILNKTYNEANNYLRKIRKEADEAVEELKITLKQSKQDSDLKWHEIEEQRQKVKNLKVNDNNDIEDSKPQKIIPGDYVLVKTINQKGYVLNEPNSQGEVVVQLGVLKLNVGQEQIKKIESPEEKKANQRNQVYLDKVKHISIELDLRGKQAEDALVELEKYLEDANLAGLDNVRIIHGKGTGALRTAVQKYLKTNRYVSQYRDGLREEGGHGVTVVELK</sequence>
<evidence type="ECO:0000256" key="2">
    <source>
        <dbReference type="ARBA" id="ARBA00022730"/>
    </source>
</evidence>
<dbReference type="SMART" id="SM00533">
    <property type="entry name" value="MUTSd"/>
    <property type="match status" value="1"/>
</dbReference>
<evidence type="ECO:0000256" key="8">
    <source>
        <dbReference type="HAMAP-Rule" id="MF_00092"/>
    </source>
</evidence>
<dbReference type="Pfam" id="PF00488">
    <property type="entry name" value="MutS_V"/>
    <property type="match status" value="1"/>
</dbReference>
<comment type="similarity">
    <text evidence="8">Belongs to the DNA mismatch repair MutS family. MutS2 subfamily.</text>
</comment>
<dbReference type="PROSITE" id="PS50828">
    <property type="entry name" value="SMR"/>
    <property type="match status" value="1"/>
</dbReference>
<reference evidence="12" key="1">
    <citation type="journal article" date="2019" name="Microbiology">
        <title>Complete Genome Sequence of an Uncultured Bacterium of the Candidate Phylum Bipolaricaulota.</title>
        <authorList>
            <person name="Kadnikov V.V."/>
            <person name="Mardanov A.V."/>
            <person name="Beletsky A.V."/>
            <person name="Frank Y.A."/>
            <person name="Karnachuk O.V."/>
            <person name="Ravin N.V."/>
        </authorList>
    </citation>
    <scope>NUCLEOTIDE SEQUENCE [LARGE SCALE GENOMIC DNA]</scope>
</reference>
<keyword evidence="1 8" id="KW-0540">Nuclease</keyword>
<dbReference type="Pfam" id="PF01713">
    <property type="entry name" value="Smr"/>
    <property type="match status" value="1"/>
</dbReference>
<dbReference type="PROSITE" id="PS00486">
    <property type="entry name" value="DNA_MISMATCH_REPAIR_2"/>
    <property type="match status" value="1"/>
</dbReference>
<dbReference type="GO" id="GO:0140664">
    <property type="term" value="F:ATP-dependent DNA damage sensor activity"/>
    <property type="evidence" value="ECO:0007669"/>
    <property type="project" value="InterPro"/>
</dbReference>
<keyword evidence="2 8" id="KW-0699">rRNA-binding</keyword>
<keyword evidence="3 8" id="KW-0547">Nucleotide-binding</keyword>
<keyword evidence="4 8" id="KW-0378">Hydrolase</keyword>
<evidence type="ECO:0000313" key="11">
    <source>
        <dbReference type="EMBL" id="QGT99709.1"/>
    </source>
</evidence>
<dbReference type="GO" id="GO:0016887">
    <property type="term" value="F:ATP hydrolysis activity"/>
    <property type="evidence" value="ECO:0007669"/>
    <property type="project" value="InterPro"/>
</dbReference>
<dbReference type="GO" id="GO:0004519">
    <property type="term" value="F:endonuclease activity"/>
    <property type="evidence" value="ECO:0007669"/>
    <property type="project" value="UniProtKB-UniRule"/>
</dbReference>
<dbReference type="SMART" id="SM00534">
    <property type="entry name" value="MUTSac"/>
    <property type="match status" value="1"/>
</dbReference>